<organism evidence="1 2">
    <name type="scientific">Gellertiella hungarica</name>
    <dbReference type="NCBI Taxonomy" id="1572859"/>
    <lineage>
        <taxon>Bacteria</taxon>
        <taxon>Pseudomonadati</taxon>
        <taxon>Pseudomonadota</taxon>
        <taxon>Alphaproteobacteria</taxon>
        <taxon>Hyphomicrobiales</taxon>
        <taxon>Rhizobiaceae</taxon>
        <taxon>Gellertiella</taxon>
    </lineage>
</organism>
<protein>
    <submittedName>
        <fullName evidence="1">Uncharacterized protein</fullName>
    </submittedName>
</protein>
<name>A0A7W6J1R5_9HYPH</name>
<keyword evidence="2" id="KW-1185">Reference proteome</keyword>
<evidence type="ECO:0000313" key="2">
    <source>
        <dbReference type="Proteomes" id="UP000528286"/>
    </source>
</evidence>
<comment type="caution">
    <text evidence="1">The sequence shown here is derived from an EMBL/GenBank/DDBJ whole genome shotgun (WGS) entry which is preliminary data.</text>
</comment>
<reference evidence="1 2" key="1">
    <citation type="submission" date="2020-08" db="EMBL/GenBank/DDBJ databases">
        <title>Genomic Encyclopedia of Type Strains, Phase IV (KMG-IV): sequencing the most valuable type-strain genomes for metagenomic binning, comparative biology and taxonomic classification.</title>
        <authorList>
            <person name="Goeker M."/>
        </authorList>
    </citation>
    <scope>NUCLEOTIDE SEQUENCE [LARGE SCALE GENOMIC DNA]</scope>
    <source>
        <strain evidence="1 2">DSM 29853</strain>
    </source>
</reference>
<dbReference type="EMBL" id="JACIEZ010000001">
    <property type="protein sequence ID" value="MBB4063180.1"/>
    <property type="molecule type" value="Genomic_DNA"/>
</dbReference>
<gene>
    <name evidence="1" type="ORF">GGR23_000341</name>
</gene>
<proteinExistence type="predicted"/>
<accession>A0A7W6J1R5</accession>
<dbReference type="RefSeq" id="WP_183364383.1">
    <property type="nucleotide sequence ID" value="NZ_JACIEZ010000001.1"/>
</dbReference>
<dbReference type="AlphaFoldDB" id="A0A7W6J1R5"/>
<dbReference type="Proteomes" id="UP000528286">
    <property type="component" value="Unassembled WGS sequence"/>
</dbReference>
<evidence type="ECO:0000313" key="1">
    <source>
        <dbReference type="EMBL" id="MBB4063180.1"/>
    </source>
</evidence>
<sequence length="111" mass="11889">MIVSSADRSIAVLENGREIARGDIRFRGKATGLGDRVFTLAGADYRQGGLRWLKTDLKPGLAPQDAPSFDPAPRVLASLRDRVHLGMTILTTDQPAAAESRTPPGFTVISS</sequence>